<protein>
    <submittedName>
        <fullName evidence="1">Uncharacterized protein</fullName>
    </submittedName>
</protein>
<evidence type="ECO:0000313" key="1">
    <source>
        <dbReference type="EMBL" id="EMJ91899.1"/>
    </source>
</evidence>
<accession>M6CJI9</accession>
<dbReference type="Proteomes" id="UP000011988">
    <property type="component" value="Unassembled WGS sequence"/>
</dbReference>
<dbReference type="EMBL" id="ANIK01000095">
    <property type="protein sequence ID" value="EMJ91899.1"/>
    <property type="molecule type" value="Genomic_DNA"/>
</dbReference>
<gene>
    <name evidence="1" type="ORF">LEP1GSC194_4182</name>
</gene>
<organism evidence="1 2">
    <name type="scientific">Leptospira alstonii serovar Sichuan str. 79601</name>
    <dbReference type="NCBI Taxonomy" id="1218565"/>
    <lineage>
        <taxon>Bacteria</taxon>
        <taxon>Pseudomonadati</taxon>
        <taxon>Spirochaetota</taxon>
        <taxon>Spirochaetia</taxon>
        <taxon>Leptospirales</taxon>
        <taxon>Leptospiraceae</taxon>
        <taxon>Leptospira</taxon>
    </lineage>
</organism>
<proteinExistence type="predicted"/>
<name>M6CJI9_9LEPT</name>
<dbReference type="PATRIC" id="fig|1218565.3.peg.3861"/>
<reference evidence="1 2" key="1">
    <citation type="submission" date="2013-01" db="EMBL/GenBank/DDBJ databases">
        <authorList>
            <person name="Harkins D.M."/>
            <person name="Durkin A.S."/>
            <person name="Brinkac L.M."/>
            <person name="Haft D.H."/>
            <person name="Selengut J.D."/>
            <person name="Sanka R."/>
            <person name="DePew J."/>
            <person name="Purushe J."/>
            <person name="Galloway R.L."/>
            <person name="Vinetz J.M."/>
            <person name="Sutton G.G."/>
            <person name="Nierman W.C."/>
            <person name="Fouts D.E."/>
        </authorList>
    </citation>
    <scope>NUCLEOTIDE SEQUENCE [LARGE SCALE GENOMIC DNA]</scope>
    <source>
        <strain evidence="1 2">79601</strain>
    </source>
</reference>
<sequence>MDLNLNQIKNKTFVYYSGTLRQLQQLEFFKPFRISKSLVSLRTDVVIDDKEVSDPCVDDEKIQGNIVDSYDTNAEGFALGRFSDEGRTEWYFSIIPFGSAKYG</sequence>
<evidence type="ECO:0000313" key="2">
    <source>
        <dbReference type="Proteomes" id="UP000011988"/>
    </source>
</evidence>
<comment type="caution">
    <text evidence="1">The sequence shown here is derived from an EMBL/GenBank/DDBJ whole genome shotgun (WGS) entry which is preliminary data.</text>
</comment>
<dbReference type="AlphaFoldDB" id="M6CJI9"/>